<gene>
    <name evidence="3" type="ORF">N0V89_000352</name>
</gene>
<dbReference type="GeneID" id="80903882"/>
<evidence type="ECO:0000256" key="1">
    <source>
        <dbReference type="SAM" id="Coils"/>
    </source>
</evidence>
<dbReference type="AlphaFoldDB" id="A0A9W9CFS3"/>
<reference evidence="3" key="1">
    <citation type="submission" date="2022-10" db="EMBL/GenBank/DDBJ databases">
        <title>Tapping the CABI collections for fungal endophytes: first genome assemblies for Collariella, Neodidymelliopsis, Ascochyta clinopodiicola, Didymella pomorum, Didymosphaeria variabile, Neocosmospora piperis and Neocucurbitaria cava.</title>
        <authorList>
            <person name="Hill R."/>
        </authorList>
    </citation>
    <scope>NUCLEOTIDE SEQUENCE</scope>
    <source>
        <strain evidence="3">IMI 356815</strain>
    </source>
</reference>
<dbReference type="PANTHER" id="PTHR37543">
    <property type="entry name" value="CCCH ZINC FINGER DNA BINDING PROTEIN (AFU_ORTHOLOGUE AFUA_5G12760)"/>
    <property type="match status" value="1"/>
</dbReference>
<dbReference type="PANTHER" id="PTHR37543:SF1">
    <property type="entry name" value="CCCH ZINC FINGER DNA BINDING PROTEIN (AFU_ORTHOLOGUE AFUA_5G12760)"/>
    <property type="match status" value="1"/>
</dbReference>
<keyword evidence="1" id="KW-0175">Coiled coil</keyword>
<feature type="domain" description="DUF7923" evidence="2">
    <location>
        <begin position="85"/>
        <end position="260"/>
    </location>
</feature>
<evidence type="ECO:0000313" key="3">
    <source>
        <dbReference type="EMBL" id="KAJ4359796.1"/>
    </source>
</evidence>
<dbReference type="InterPro" id="IPR057683">
    <property type="entry name" value="DUF7923"/>
</dbReference>
<proteinExistence type="predicted"/>
<dbReference type="RefSeq" id="XP_056075998.1">
    <property type="nucleotide sequence ID" value="XM_056209176.1"/>
</dbReference>
<organism evidence="3 4">
    <name type="scientific">Didymosphaeria variabile</name>
    <dbReference type="NCBI Taxonomy" id="1932322"/>
    <lineage>
        <taxon>Eukaryota</taxon>
        <taxon>Fungi</taxon>
        <taxon>Dikarya</taxon>
        <taxon>Ascomycota</taxon>
        <taxon>Pezizomycotina</taxon>
        <taxon>Dothideomycetes</taxon>
        <taxon>Pleosporomycetidae</taxon>
        <taxon>Pleosporales</taxon>
        <taxon>Massarineae</taxon>
        <taxon>Didymosphaeriaceae</taxon>
        <taxon>Didymosphaeria</taxon>
    </lineage>
</organism>
<comment type="caution">
    <text evidence="3">The sequence shown here is derived from an EMBL/GenBank/DDBJ whole genome shotgun (WGS) entry which is preliminary data.</text>
</comment>
<dbReference type="Pfam" id="PF25540">
    <property type="entry name" value="DUF7923"/>
    <property type="match status" value="1"/>
</dbReference>
<sequence>MDQEMCTVMQDQEELAKLSDQLQSLQLHGAGQFQHLMLAMEMCAQSLKEYAAEHSELLAKFTRLQNNYDALSIGQPSGENVAPGQSYVIVLIDAHSHKFKDELLADRSKGGPLTARRLRDSVGEYLLRYLRDKSQCRIMLQAYTNLKQLSMDAAKKGLVDYRPLSLATFTSGFSNRVDCDFIDVQDKSNIPQKVQKRLWDCLEDPRCVQVFLAAAGCDQYTESIENLSKYDGRITLVRTLFLDKAQQKSRLPSVSFPQVFRTHEKDCGRVAQGITSLEETQKVPDSQE</sequence>
<name>A0A9W9CFS3_9PLEO</name>
<accession>A0A9W9CFS3</accession>
<protein>
    <recommendedName>
        <fullName evidence="2">DUF7923 domain-containing protein</fullName>
    </recommendedName>
</protein>
<keyword evidence="4" id="KW-1185">Reference proteome</keyword>
<dbReference type="EMBL" id="JAPEUX010000001">
    <property type="protein sequence ID" value="KAJ4359796.1"/>
    <property type="molecule type" value="Genomic_DNA"/>
</dbReference>
<evidence type="ECO:0000259" key="2">
    <source>
        <dbReference type="Pfam" id="PF25540"/>
    </source>
</evidence>
<dbReference type="Proteomes" id="UP001140513">
    <property type="component" value="Unassembled WGS sequence"/>
</dbReference>
<evidence type="ECO:0000313" key="4">
    <source>
        <dbReference type="Proteomes" id="UP001140513"/>
    </source>
</evidence>
<dbReference type="OrthoDB" id="2270193at2759"/>
<feature type="coiled-coil region" evidence="1">
    <location>
        <begin position="8"/>
        <end position="67"/>
    </location>
</feature>